<dbReference type="GO" id="GO:0008270">
    <property type="term" value="F:zinc ion binding"/>
    <property type="evidence" value="ECO:0007669"/>
    <property type="project" value="InterPro"/>
</dbReference>
<dbReference type="PROSITE" id="PS51387">
    <property type="entry name" value="FAD_PCMH"/>
    <property type="match status" value="1"/>
</dbReference>
<feature type="transmembrane region" description="Helical" evidence="14">
    <location>
        <begin position="895"/>
        <end position="913"/>
    </location>
</feature>
<feature type="region of interest" description="Disordered" evidence="13">
    <location>
        <begin position="773"/>
        <end position="815"/>
    </location>
</feature>
<dbReference type="EMBL" id="NEXV01000118">
    <property type="protein sequence ID" value="PIG88081.1"/>
    <property type="molecule type" value="Genomic_DNA"/>
</dbReference>
<comment type="subcellular location">
    <subcellularLocation>
        <location evidence="1">Membrane</location>
        <topology evidence="1">Multi-pass membrane protein</topology>
    </subcellularLocation>
</comment>
<evidence type="ECO:0000256" key="9">
    <source>
        <dbReference type="ARBA" id="ARBA00023015"/>
    </source>
</evidence>
<evidence type="ECO:0000256" key="14">
    <source>
        <dbReference type="SAM" id="Phobius"/>
    </source>
</evidence>
<proteinExistence type="inferred from homology"/>
<gene>
    <name evidence="17" type="ORF">AARAC_001600</name>
</gene>
<dbReference type="Pfam" id="PF01565">
    <property type="entry name" value="FAD_binding_4"/>
    <property type="match status" value="1"/>
</dbReference>
<evidence type="ECO:0000256" key="11">
    <source>
        <dbReference type="ARBA" id="ARBA00023163"/>
    </source>
</evidence>
<dbReference type="CDD" id="cd17325">
    <property type="entry name" value="MFS_MdtG_SLC18_like"/>
    <property type="match status" value="1"/>
</dbReference>
<dbReference type="InterPro" id="IPR036259">
    <property type="entry name" value="MFS_trans_sf"/>
</dbReference>
<dbReference type="InterPro" id="IPR007219">
    <property type="entry name" value="XnlR_reg_dom"/>
</dbReference>
<feature type="domain" description="FAD-binding PCMH-type" evidence="16">
    <location>
        <begin position="1325"/>
        <end position="1496"/>
    </location>
</feature>
<dbReference type="InterPro" id="IPR020846">
    <property type="entry name" value="MFS_dom"/>
</dbReference>
<evidence type="ECO:0000256" key="13">
    <source>
        <dbReference type="SAM" id="MobiDB-lite"/>
    </source>
</evidence>
<evidence type="ECO:0000313" key="18">
    <source>
        <dbReference type="Proteomes" id="UP000231358"/>
    </source>
</evidence>
<evidence type="ECO:0000256" key="7">
    <source>
        <dbReference type="ARBA" id="ARBA00022989"/>
    </source>
</evidence>
<evidence type="ECO:0000256" key="6">
    <source>
        <dbReference type="ARBA" id="ARBA00022827"/>
    </source>
</evidence>
<feature type="transmembrane region" description="Helical" evidence="14">
    <location>
        <begin position="1172"/>
        <end position="1190"/>
    </location>
</feature>
<comment type="similarity">
    <text evidence="3">Belongs to the TMEM86 family.</text>
</comment>
<sequence>MTAGNPPNVHSNASVHVIGALAQLKERVRLSLNDDPQYAMGAAVNSAVTNPDTVQSGCAPIMQLLNHELLSLPQSNKEALPRSAILQRRDSSRHSSTQHIDRADVLYGLCRALPSESEMVEIFQSRSHWWQTWRESFALGWGDEDDSDLQSFAMRAFRTGHPCLLAILLLCFAFSTSDFGRYLHPVEQLIVHDDDLAGSRYGLQCLMALGLCYMSSLKPRRAWIVYRRANTLAQLAGIHQAHRNSELLDSLFWQLFSADRWVSLMIGLPYSVPENLCDLYIPPLKDTTPISFHARHLSVLTGRVIDCLQTNQEPTLSSVIRTDEQIDEVTSQLPTGYLDMEQISLCQDIPERHSRLYRLANIHQLKAHLYLPFFLQSSGLSGQEHGRASCVKSARSLLEAYLCLYESDPTTARIDNSVKLSGFSALTAAVIVFLHLLGRHTSRENTSKPHSDWYDQSLIKRALSALKDCSEGQPSSLSGQCHTALEELVTSSQSLVKGASRQIAVPYFGVVAVSRKCDDGVEREDETWEDIPTGLDVPEPVTTDADQYNVPISFDDLLFSYVGPWVVPNPMYPDLAVDQVDAGLDWMSELNSSETFLYGFVVPILSFMLESRLNMDPSKTQRMTTAVLTVHGFVSLIFAPIIAHFADKTPNRKAPLLIALSGCVAGTLLVASTFSIEALFVGRILQAVAGSATWIIGFATLTDNVDLDHMGKAMGTAMAFVTAGQLSGPIVAGALLEWVGYWPTWSAPLLVLCLDIIARRLMIERRELPLDDRPRSPKLAAPRDPEESERAPLLPPSTPTNESPDYNAVPTETEQDGSSRSFYRIMIGDSGVVASVTNTLIFATLISAFDATLPLHLRDTFHWNTLSVGMIFLSLQVPSMCLGPLVGWLRDRAGARWPVTIGWVLSAPLLWLLGVPGEKMFPWASPETNGEAIFITGLVSMGIVFTLIRGAGTLQLVASTKDMEAKNPKIFGEFGGSSRVSSLAEVAFSLGSMLGPLISGTLSETVGYFYMNLVMGKRISCLVPWSVSRSHTGTALFKMLSSVAFLSGPLFLTPGEWTSTRSLITAGLIFSLAGDFFLIPSRSEFHNANSNPQQEKKISISFQLGVVAFAAAHIAYILAFFQDNEIISWGTFATTFLLTMAVAKWLGVIYPPPHSSARSNVLDLDLPADMKPLVLVYATIISVMFATAASTTPVDVLSRWQYQRVFGAAMFVASDVYVAKDAFKKSPGSRGWVQSAWLIASGATLVQADSSFEPANFNVTAALKGYGVDTSSIPALTTLSTRSTESACLAACASLESVFGSEKVLAQENISYTSFTDAFWSEQQAEVRPSCIFKPGVNTDVAIVVLLSRLTRCPFAAKSGGHAAFRGASSSPGGITIWFTDMNDVSLNEDHSVASIGPRNLWGQVYKTLEPYGLAAIGGRESSLGVGGFVTGGGISFHSNMYGWALDNVESFEVVTASGRIVTANATHFQDLYWALRGGGNNLGLVTKFNLYTIPSSTMRGTTRVFEEARLPEVVSAFASVSRGATSDGNAQQYVAFARMQGVSVASAELSYALNITDPPIFKPYRDIPALADTTESRSLVQYCEYINDQNPSGHREMYWTIATQLDESFALWAAEYYFEIVPQAANITGGNPVIIYQALTEPMLANMTKFGGNALGLDTSQGPLILFNMAFWWDKAADDNAVYAFIQSYYKVITDEAKKRGIAHQYIYMNYGSQFQDVIAGYGADNKVRLQKVAATYDPRGVYQTLQPGYFKLNGAPVQY</sequence>
<keyword evidence="6" id="KW-0274">FAD</keyword>
<feature type="transmembrane region" description="Helical" evidence="14">
    <location>
        <begin position="655"/>
        <end position="674"/>
    </location>
</feature>
<keyword evidence="9" id="KW-0805">Transcription regulation</keyword>
<keyword evidence="5 14" id="KW-0812">Transmembrane</keyword>
<feature type="transmembrane region" description="Helical" evidence="14">
    <location>
        <begin position="933"/>
        <end position="957"/>
    </location>
</feature>
<feature type="transmembrane region" description="Helical" evidence="14">
    <location>
        <begin position="830"/>
        <end position="849"/>
    </location>
</feature>
<accession>A0A2G7G7M9</accession>
<dbReference type="GO" id="GO:0006351">
    <property type="term" value="P:DNA-templated transcription"/>
    <property type="evidence" value="ECO:0007669"/>
    <property type="project" value="InterPro"/>
</dbReference>
<keyword evidence="11" id="KW-0804">Transcription</keyword>
<dbReference type="GO" id="GO:0003677">
    <property type="term" value="F:DNA binding"/>
    <property type="evidence" value="ECO:0007669"/>
    <property type="project" value="InterPro"/>
</dbReference>
<dbReference type="PROSITE" id="PS50850">
    <property type="entry name" value="MFS"/>
    <property type="match status" value="1"/>
</dbReference>
<evidence type="ECO:0000256" key="5">
    <source>
        <dbReference type="ARBA" id="ARBA00022692"/>
    </source>
</evidence>
<reference evidence="17 18" key="1">
    <citation type="submission" date="2017-05" db="EMBL/GenBank/DDBJ databases">
        <title>Genome sequence for an aflatoxigenic pathogen of Argentinian peanut, Aspergillus arachidicola.</title>
        <authorList>
            <person name="Moore G."/>
            <person name="Beltz S.B."/>
            <person name="Mack B.M."/>
        </authorList>
    </citation>
    <scope>NUCLEOTIDE SEQUENCE [LARGE SCALE GENOMIC DNA]</scope>
    <source>
        <strain evidence="17 18">CBS 117610</strain>
    </source>
</reference>
<dbReference type="SUPFAM" id="SSF103473">
    <property type="entry name" value="MFS general substrate transporter"/>
    <property type="match status" value="1"/>
</dbReference>
<dbReference type="CDD" id="cd12148">
    <property type="entry name" value="fungal_TF_MHR"/>
    <property type="match status" value="1"/>
</dbReference>
<evidence type="ECO:0000256" key="2">
    <source>
        <dbReference type="ARBA" id="ARBA00005466"/>
    </source>
</evidence>
<keyword evidence="8" id="KW-0560">Oxidoreductase</keyword>
<feature type="transmembrane region" description="Helical" evidence="14">
    <location>
        <begin position="1127"/>
        <end position="1151"/>
    </location>
</feature>
<comment type="caution">
    <text evidence="17">The sequence shown here is derived from an EMBL/GenBank/DDBJ whole genome shotgun (WGS) entry which is preliminary data.</text>
</comment>
<keyword evidence="7 14" id="KW-1133">Transmembrane helix</keyword>
<keyword evidence="10 14" id="KW-0472">Membrane</keyword>
<dbReference type="InterPro" id="IPR012506">
    <property type="entry name" value="TMEM86B-like"/>
</dbReference>
<feature type="transmembrane region" description="Helical" evidence="14">
    <location>
        <begin position="1100"/>
        <end position="1121"/>
    </location>
</feature>
<dbReference type="InterPro" id="IPR036318">
    <property type="entry name" value="FAD-bd_PCMH-like_sf"/>
</dbReference>
<protein>
    <submittedName>
        <fullName evidence="17">FAD binding domain protein</fullName>
    </submittedName>
</protein>
<organism evidence="17 18">
    <name type="scientific">Aspergillus arachidicola</name>
    <dbReference type="NCBI Taxonomy" id="656916"/>
    <lineage>
        <taxon>Eukaryota</taxon>
        <taxon>Fungi</taxon>
        <taxon>Dikarya</taxon>
        <taxon>Ascomycota</taxon>
        <taxon>Pezizomycotina</taxon>
        <taxon>Eurotiomycetes</taxon>
        <taxon>Eurotiomycetidae</taxon>
        <taxon>Eurotiales</taxon>
        <taxon>Aspergillaceae</taxon>
        <taxon>Aspergillus</taxon>
        <taxon>Aspergillus subgen. Circumdati</taxon>
    </lineage>
</organism>
<dbReference type="InterPro" id="IPR050416">
    <property type="entry name" value="FAD-linked_Oxidoreductase"/>
</dbReference>
<evidence type="ECO:0000256" key="1">
    <source>
        <dbReference type="ARBA" id="ARBA00004141"/>
    </source>
</evidence>
<dbReference type="GO" id="GO:0016491">
    <property type="term" value="F:oxidoreductase activity"/>
    <property type="evidence" value="ECO:0007669"/>
    <property type="project" value="UniProtKB-KW"/>
</dbReference>
<dbReference type="GO" id="GO:0022857">
    <property type="term" value="F:transmembrane transporter activity"/>
    <property type="evidence" value="ECO:0007669"/>
    <property type="project" value="InterPro"/>
</dbReference>
<dbReference type="Proteomes" id="UP000231358">
    <property type="component" value="Unassembled WGS sequence"/>
</dbReference>
<feature type="transmembrane region" description="Helical" evidence="14">
    <location>
        <begin position="861"/>
        <end position="883"/>
    </location>
</feature>
<feature type="compositionally biased region" description="Polar residues" evidence="13">
    <location>
        <begin position="799"/>
        <end position="815"/>
    </location>
</feature>
<keyword evidence="4" id="KW-0285">Flavoprotein</keyword>
<feature type="transmembrane region" description="Helical" evidence="14">
    <location>
        <begin position="625"/>
        <end position="643"/>
    </location>
</feature>
<evidence type="ECO:0000256" key="12">
    <source>
        <dbReference type="ARBA" id="ARBA00023242"/>
    </source>
</evidence>
<dbReference type="SMART" id="SM00906">
    <property type="entry name" value="Fungal_trans"/>
    <property type="match status" value="1"/>
</dbReference>
<dbReference type="GO" id="GO:0071949">
    <property type="term" value="F:FAD binding"/>
    <property type="evidence" value="ECO:0007669"/>
    <property type="project" value="InterPro"/>
</dbReference>
<dbReference type="PANTHER" id="PTHR42973">
    <property type="entry name" value="BINDING OXIDOREDUCTASE, PUTATIVE (AFU_ORTHOLOGUE AFUA_1G17690)-RELATED"/>
    <property type="match status" value="1"/>
</dbReference>
<dbReference type="SUPFAM" id="SSF56176">
    <property type="entry name" value="FAD-binding/transporter-associated domain-like"/>
    <property type="match status" value="1"/>
</dbReference>
<keyword evidence="18" id="KW-1185">Reference proteome</keyword>
<feature type="transmembrane region" description="Helical" evidence="14">
    <location>
        <begin position="713"/>
        <end position="736"/>
    </location>
</feature>
<feature type="compositionally biased region" description="Basic and acidic residues" evidence="13">
    <location>
        <begin position="773"/>
        <end position="790"/>
    </location>
</feature>
<dbReference type="PANTHER" id="PTHR42973:SF34">
    <property type="entry name" value="FAD BINDING DOMAIN PROTEIN (AFU_ORTHOLOGUE AFUA_3G02770)"/>
    <property type="match status" value="1"/>
</dbReference>
<dbReference type="InterPro" id="IPR011701">
    <property type="entry name" value="MFS"/>
</dbReference>
<evidence type="ECO:0000256" key="10">
    <source>
        <dbReference type="ARBA" id="ARBA00023136"/>
    </source>
</evidence>
<evidence type="ECO:0000259" key="15">
    <source>
        <dbReference type="PROSITE" id="PS50850"/>
    </source>
</evidence>
<dbReference type="GO" id="GO:0016020">
    <property type="term" value="C:membrane"/>
    <property type="evidence" value="ECO:0007669"/>
    <property type="project" value="UniProtKB-SubCell"/>
</dbReference>
<evidence type="ECO:0000256" key="8">
    <source>
        <dbReference type="ARBA" id="ARBA00023002"/>
    </source>
</evidence>
<evidence type="ECO:0000259" key="16">
    <source>
        <dbReference type="PROSITE" id="PS51387"/>
    </source>
</evidence>
<dbReference type="InterPro" id="IPR016166">
    <property type="entry name" value="FAD-bd_PCMH"/>
</dbReference>
<dbReference type="Pfam" id="PF07947">
    <property type="entry name" value="YhhN"/>
    <property type="match status" value="1"/>
</dbReference>
<feature type="domain" description="Major facilitator superfamily (MFS) profile" evidence="15">
    <location>
        <begin position="587"/>
        <end position="1059"/>
    </location>
</feature>
<dbReference type="Gene3D" id="3.30.465.10">
    <property type="match status" value="1"/>
</dbReference>
<feature type="transmembrane region" description="Helical" evidence="14">
    <location>
        <begin position="680"/>
        <end position="701"/>
    </location>
</feature>
<feature type="transmembrane region" description="Helical" evidence="14">
    <location>
        <begin position="742"/>
        <end position="758"/>
    </location>
</feature>
<keyword evidence="12" id="KW-0539">Nucleus</keyword>
<evidence type="ECO:0000256" key="3">
    <source>
        <dbReference type="ARBA" id="ARBA00007375"/>
    </source>
</evidence>
<name>A0A2G7G7M9_9EURO</name>
<dbReference type="STRING" id="656916.A0A2G7G7M9"/>
<evidence type="ECO:0000256" key="4">
    <source>
        <dbReference type="ARBA" id="ARBA00022630"/>
    </source>
</evidence>
<feature type="transmembrane region" description="Helical" evidence="14">
    <location>
        <begin position="1058"/>
        <end position="1079"/>
    </location>
</feature>
<dbReference type="InterPro" id="IPR006094">
    <property type="entry name" value="Oxid_FAD_bind_N"/>
</dbReference>
<dbReference type="InterPro" id="IPR016169">
    <property type="entry name" value="FAD-bd_PCMH_sub2"/>
</dbReference>
<comment type="similarity">
    <text evidence="2">Belongs to the oxygen-dependent FAD-linked oxidoreductase family.</text>
</comment>
<dbReference type="Pfam" id="PF07690">
    <property type="entry name" value="MFS_1"/>
    <property type="match status" value="1"/>
</dbReference>
<dbReference type="Gene3D" id="1.20.1250.20">
    <property type="entry name" value="MFS general substrate transporter like domains"/>
    <property type="match status" value="2"/>
</dbReference>
<evidence type="ECO:0000313" key="17">
    <source>
        <dbReference type="EMBL" id="PIG88081.1"/>
    </source>
</evidence>